<accession>A0A8E1QYE4</accession>
<dbReference type="Proteomes" id="UP000036951">
    <property type="component" value="Unassembled WGS sequence"/>
</dbReference>
<dbReference type="AlphaFoldDB" id="A0A8E1QYE4"/>
<organism evidence="1 2">
    <name type="scientific">Xylanibacter rarus</name>
    <dbReference type="NCBI Taxonomy" id="1676614"/>
    <lineage>
        <taxon>Bacteria</taxon>
        <taxon>Pseudomonadati</taxon>
        <taxon>Bacteroidota</taxon>
        <taxon>Bacteroidia</taxon>
        <taxon>Bacteroidales</taxon>
        <taxon>Prevotellaceae</taxon>
        <taxon>Xylanibacter</taxon>
    </lineage>
</organism>
<sequence>MFHLISKLDTAFLSDYTYFCKRKNNRNIVADDSLLKADAQEMLRSSTDNEKINYKKITYYETD</sequence>
<comment type="caution">
    <text evidence="1">The sequence shown here is derived from an EMBL/GenBank/DDBJ whole genome shotgun (WGS) entry which is preliminary data.</text>
</comment>
<evidence type="ECO:0000313" key="1">
    <source>
        <dbReference type="EMBL" id="KOO69070.1"/>
    </source>
</evidence>
<protein>
    <submittedName>
        <fullName evidence="1">Uncharacterized protein</fullName>
    </submittedName>
</protein>
<name>A0A8E1QYE4_9BACT</name>
<proteinExistence type="predicted"/>
<reference evidence="1 2" key="1">
    <citation type="submission" date="2015-06" db="EMBL/GenBank/DDBJ databases">
        <title>Prevotella sp. 109, sp. nov., a novel member of the family Prevotellaceae isolated from human faeces.</title>
        <authorList>
            <person name="Shkoporov A.N."/>
            <person name="Chaplin A.V."/>
            <person name="Kafarskaia L.I."/>
            <person name="Efimov B.A."/>
        </authorList>
    </citation>
    <scope>NUCLEOTIDE SEQUENCE [LARGE SCALE GENOMIC DNA]</scope>
    <source>
        <strain evidence="1 2">109</strain>
    </source>
</reference>
<keyword evidence="2" id="KW-1185">Reference proteome</keyword>
<evidence type="ECO:0000313" key="2">
    <source>
        <dbReference type="Proteomes" id="UP000036951"/>
    </source>
</evidence>
<dbReference type="EMBL" id="LFQU01000005">
    <property type="protein sequence ID" value="KOO69070.1"/>
    <property type="molecule type" value="Genomic_DNA"/>
</dbReference>
<gene>
    <name evidence="1" type="ORF">ACU52_04125</name>
</gene>